<evidence type="ECO:0008006" key="3">
    <source>
        <dbReference type="Google" id="ProtNLM"/>
    </source>
</evidence>
<name>A0A397T7E6_9GLOM</name>
<accession>A0A397T7E6</accession>
<protein>
    <recommendedName>
        <fullName evidence="3">NYN domain-containing protein</fullName>
    </recommendedName>
</protein>
<gene>
    <name evidence="1" type="ORF">C1645_820972</name>
</gene>
<dbReference type="OrthoDB" id="2311180at2759"/>
<dbReference type="EMBL" id="QKYT01000131">
    <property type="protein sequence ID" value="RIA92275.1"/>
    <property type="molecule type" value="Genomic_DNA"/>
</dbReference>
<comment type="caution">
    <text evidence="1">The sequence shown here is derived from an EMBL/GenBank/DDBJ whole genome shotgun (WGS) entry which is preliminary data.</text>
</comment>
<reference evidence="1 2" key="1">
    <citation type="submission" date="2018-06" db="EMBL/GenBank/DDBJ databases">
        <title>Comparative genomics reveals the genomic features of Rhizophagus irregularis, R. cerebriforme, R. diaphanum and Gigaspora rosea, and their symbiotic lifestyle signature.</title>
        <authorList>
            <person name="Morin E."/>
            <person name="San Clemente H."/>
            <person name="Chen E.C.H."/>
            <person name="De La Providencia I."/>
            <person name="Hainaut M."/>
            <person name="Kuo A."/>
            <person name="Kohler A."/>
            <person name="Murat C."/>
            <person name="Tang N."/>
            <person name="Roy S."/>
            <person name="Loubradou J."/>
            <person name="Henrissat B."/>
            <person name="Grigoriev I.V."/>
            <person name="Corradi N."/>
            <person name="Roux C."/>
            <person name="Martin F.M."/>
        </authorList>
    </citation>
    <scope>NUCLEOTIDE SEQUENCE [LARGE SCALE GENOMIC DNA]</scope>
    <source>
        <strain evidence="1 2">DAOM 227022</strain>
    </source>
</reference>
<evidence type="ECO:0000313" key="2">
    <source>
        <dbReference type="Proteomes" id="UP000265703"/>
    </source>
</evidence>
<dbReference type="STRING" id="658196.A0A397T7E6"/>
<keyword evidence="2" id="KW-1185">Reference proteome</keyword>
<sequence>MSNINEDTESTIEKNKLFSEIIRLGFTGTEKRSMFSYFNYQPDTIITRTLYYLSFLEDEGKIELLKCAILNKSIKIYSGSCDDVYIFIDDSNLYIEGKYVVGGLENLGVFDRNRGRLRFDQLRIDYGRILRQIQNGRTLGDNPIIVGSVLPNDTLWNHIRNEGFKVKTFPRNLTHYIDLVILNKVPAVLALVARDVDYMPCLKTAIKLGWKLEIYFWNYGLSGHLFDLKPKPVFTPLDGFYKIFTYGYGPKGNNNTKILELSGNGLYHLNDIMDFFNSLNIFGFWYQYHDLLRMYFKNMTDIQRAESLIRNNYPEIDILINLI</sequence>
<dbReference type="Gene3D" id="3.40.50.1010">
    <property type="entry name" value="5'-nuclease"/>
    <property type="match status" value="1"/>
</dbReference>
<organism evidence="1 2">
    <name type="scientific">Glomus cerebriforme</name>
    <dbReference type="NCBI Taxonomy" id="658196"/>
    <lineage>
        <taxon>Eukaryota</taxon>
        <taxon>Fungi</taxon>
        <taxon>Fungi incertae sedis</taxon>
        <taxon>Mucoromycota</taxon>
        <taxon>Glomeromycotina</taxon>
        <taxon>Glomeromycetes</taxon>
        <taxon>Glomerales</taxon>
        <taxon>Glomeraceae</taxon>
        <taxon>Glomus</taxon>
    </lineage>
</organism>
<evidence type="ECO:0000313" key="1">
    <source>
        <dbReference type="EMBL" id="RIA92275.1"/>
    </source>
</evidence>
<proteinExistence type="predicted"/>
<dbReference type="AlphaFoldDB" id="A0A397T7E6"/>
<dbReference type="Proteomes" id="UP000265703">
    <property type="component" value="Unassembled WGS sequence"/>
</dbReference>